<dbReference type="GO" id="GO:0005525">
    <property type="term" value="F:GTP binding"/>
    <property type="evidence" value="ECO:0007669"/>
    <property type="project" value="UniProtKB-KW"/>
</dbReference>
<name>A0A2G9R516_AQUCT</name>
<feature type="domain" description="GB1/RHD3-type G" evidence="5">
    <location>
        <begin position="36"/>
        <end position="285"/>
    </location>
</feature>
<evidence type="ECO:0000256" key="1">
    <source>
        <dbReference type="ARBA" id="ARBA00022741"/>
    </source>
</evidence>
<dbReference type="FunFam" id="3.40.50.300:FF:000422">
    <property type="entry name" value="Guanylate-binding protein 1"/>
    <property type="match status" value="1"/>
</dbReference>
<dbReference type="SUPFAM" id="SSF52540">
    <property type="entry name" value="P-loop containing nucleoside triphosphate hydrolases"/>
    <property type="match status" value="1"/>
</dbReference>
<keyword evidence="7" id="KW-1185">Reference proteome</keyword>
<keyword evidence="3" id="KW-0342">GTP-binding</keyword>
<keyword evidence="2" id="KW-0378">Hydrolase</keyword>
<proteinExistence type="inferred from homology"/>
<evidence type="ECO:0000313" key="6">
    <source>
        <dbReference type="EMBL" id="PIO22942.1"/>
    </source>
</evidence>
<dbReference type="InterPro" id="IPR036543">
    <property type="entry name" value="Guanylate-bd_C_sf"/>
</dbReference>
<dbReference type="Pfam" id="PF02263">
    <property type="entry name" value="GBP"/>
    <property type="match status" value="1"/>
</dbReference>
<sequence>MDPPIQMEAPICLIENTANGKFVVNSEAIRFLSGINQPVVVVAIVGMYRTGKSYLMNKLAGAQKGFNLGATIRAETKGIWMWCVPHPLKKNHTLVLLDTEGLGDVEKGDGKNDIWIFTLALLLSSAMVYNSKGTIDQDALDKLKFVGELTEIIKVKSKDNEDEEEKFSRHFPIFIWAVRDFHLSLEIEGGQVSADGYLENALKLKKPEMLPRNMEYNKPRICLQMYFGNRKCFVFDFPTTNNEFLQRLEEVPDDKLNKKFVDQCKEFCDYIWKNADTKSVNDTVKVTGHRLGELAKIYTEAVSSSKFACMEDAALSLAEMENKASVQEATQHYEDKMKTVGLPTETLDDFMTLSSQYEDEARKIFLEKSFNDNDQQFLREYLDVGTQNIQKQSN</sequence>
<dbReference type="InterPro" id="IPR003191">
    <property type="entry name" value="Guanylate-bd/ATL_C"/>
</dbReference>
<comment type="similarity">
    <text evidence="4">Belongs to the TRAFAC class dynamin-like GTPase superfamily. GB1/RHD3 GTPase family.</text>
</comment>
<accession>A0A2G9R516</accession>
<dbReference type="Pfam" id="PF02841">
    <property type="entry name" value="GBP_C"/>
    <property type="match status" value="1"/>
</dbReference>
<evidence type="ECO:0000256" key="2">
    <source>
        <dbReference type="ARBA" id="ARBA00022801"/>
    </source>
</evidence>
<keyword evidence="1" id="KW-0547">Nucleotide-binding</keyword>
<dbReference type="Gene3D" id="3.40.50.300">
    <property type="entry name" value="P-loop containing nucleotide triphosphate hydrolases"/>
    <property type="match status" value="1"/>
</dbReference>
<evidence type="ECO:0000256" key="4">
    <source>
        <dbReference type="PROSITE-ProRule" id="PRU01052"/>
    </source>
</evidence>
<protein>
    <recommendedName>
        <fullName evidence="5">GB1/RHD3-type G domain-containing protein</fullName>
    </recommendedName>
</protein>
<dbReference type="GO" id="GO:0003924">
    <property type="term" value="F:GTPase activity"/>
    <property type="evidence" value="ECO:0007669"/>
    <property type="project" value="InterPro"/>
</dbReference>
<dbReference type="CDD" id="cd01851">
    <property type="entry name" value="GBP"/>
    <property type="match status" value="1"/>
</dbReference>
<gene>
    <name evidence="6" type="ORF">AB205_0154990</name>
</gene>
<dbReference type="Proteomes" id="UP000228934">
    <property type="component" value="Unassembled WGS sequence"/>
</dbReference>
<dbReference type="PROSITE" id="PS51715">
    <property type="entry name" value="G_GB1_RHD3"/>
    <property type="match status" value="1"/>
</dbReference>
<organism evidence="6 7">
    <name type="scientific">Aquarana catesbeiana</name>
    <name type="common">American bullfrog</name>
    <name type="synonym">Rana catesbeiana</name>
    <dbReference type="NCBI Taxonomy" id="8400"/>
    <lineage>
        <taxon>Eukaryota</taxon>
        <taxon>Metazoa</taxon>
        <taxon>Chordata</taxon>
        <taxon>Craniata</taxon>
        <taxon>Vertebrata</taxon>
        <taxon>Euteleostomi</taxon>
        <taxon>Amphibia</taxon>
        <taxon>Batrachia</taxon>
        <taxon>Anura</taxon>
        <taxon>Neobatrachia</taxon>
        <taxon>Ranoidea</taxon>
        <taxon>Ranidae</taxon>
        <taxon>Aquarana</taxon>
    </lineage>
</organism>
<dbReference type="InterPro" id="IPR015894">
    <property type="entry name" value="Guanylate-bd_N"/>
</dbReference>
<reference evidence="7" key="1">
    <citation type="journal article" date="2017" name="Nat. Commun.">
        <title>The North American bullfrog draft genome provides insight into hormonal regulation of long noncoding RNA.</title>
        <authorList>
            <person name="Hammond S.A."/>
            <person name="Warren R.L."/>
            <person name="Vandervalk B.P."/>
            <person name="Kucuk E."/>
            <person name="Khan H."/>
            <person name="Gibb E.A."/>
            <person name="Pandoh P."/>
            <person name="Kirk H."/>
            <person name="Zhao Y."/>
            <person name="Jones M."/>
            <person name="Mungall A.J."/>
            <person name="Coope R."/>
            <person name="Pleasance S."/>
            <person name="Moore R.A."/>
            <person name="Holt R.A."/>
            <person name="Round J.M."/>
            <person name="Ohora S."/>
            <person name="Walle B.V."/>
            <person name="Veldhoen N."/>
            <person name="Helbing C.C."/>
            <person name="Birol I."/>
        </authorList>
    </citation>
    <scope>NUCLEOTIDE SEQUENCE [LARGE SCALE GENOMIC DNA]</scope>
</reference>
<dbReference type="Gene3D" id="1.20.1000.10">
    <property type="entry name" value="Guanylate-binding protein, C-terminal domain"/>
    <property type="match status" value="1"/>
</dbReference>
<evidence type="ECO:0000313" key="7">
    <source>
        <dbReference type="Proteomes" id="UP000228934"/>
    </source>
</evidence>
<dbReference type="PANTHER" id="PTHR10751">
    <property type="entry name" value="GUANYLATE BINDING PROTEIN"/>
    <property type="match status" value="1"/>
</dbReference>
<dbReference type="InterPro" id="IPR030386">
    <property type="entry name" value="G_GB1_RHD3_dom"/>
</dbReference>
<evidence type="ECO:0000256" key="3">
    <source>
        <dbReference type="ARBA" id="ARBA00023134"/>
    </source>
</evidence>
<dbReference type="InterPro" id="IPR027417">
    <property type="entry name" value="P-loop_NTPase"/>
</dbReference>
<evidence type="ECO:0000259" key="5">
    <source>
        <dbReference type="PROSITE" id="PS51715"/>
    </source>
</evidence>
<dbReference type="OrthoDB" id="2135133at2759"/>
<dbReference type="EMBL" id="KV976686">
    <property type="protein sequence ID" value="PIO22942.1"/>
    <property type="molecule type" value="Genomic_DNA"/>
</dbReference>
<dbReference type="AlphaFoldDB" id="A0A2G9R516"/>
<dbReference type="SUPFAM" id="SSF48340">
    <property type="entry name" value="Interferon-induced guanylate-binding protein 1 (GBP1), C-terminal domain"/>
    <property type="match status" value="1"/>
</dbReference>